<dbReference type="PANTHER" id="PTHR43034:SF2">
    <property type="entry name" value="ION-TRANSLOCATING OXIDOREDUCTASE COMPLEX SUBUNIT C"/>
    <property type="match status" value="1"/>
</dbReference>
<dbReference type="RefSeq" id="WP_055061544.1">
    <property type="nucleotide sequence ID" value="NZ_CVRQ01000016.1"/>
</dbReference>
<sequence length="443" mass="48092">MGHKTFIGGVHPYDGKELSKDSPIKEVLPKGDMVYPVSQHIGAPAKPVVAVGDTVLKGQMIAEAGGFVSSPIYSSVSGKVKAIEKRRVAVGDMVDSIVIENDGMFTETTYKSVEDVTALSKEEIIEKVKNAGVVGMGGAGFPTHVKLSPKEPDKIEYIIANCAECEPYLTSDYRRMLENPEELIGGMKIILQLFDNAKGILGIEDNKPDCIEKLTELTKDEPRIEVCPLMTKYPQGGERQLIYAITGRAINSKMLPADAGCIVDNVETIIAVYNAVKNGQPVLKRISTVTGDAVKNPSNILYSIGTSYQELVDAAGGFKSQPEKIISGGPMMGFAMFSLDIPTTKTSSSILCFTHDEVAAFEPQACINCGRCVEACPEQLIPSRLAKFGLRGQMDEFEKWHGLECIECGSCSFACPSRRQVAQPIKTMKKLVLAEKRKQASKK</sequence>
<feature type="binding site" evidence="8">
    <location>
        <position position="366"/>
    </location>
    <ligand>
        <name>[4Fe-4S] cluster</name>
        <dbReference type="ChEBI" id="CHEBI:49883"/>
        <label>1</label>
    </ligand>
</feature>
<dbReference type="AlphaFoldDB" id="A0A0M6WHN6"/>
<dbReference type="InterPro" id="IPR019554">
    <property type="entry name" value="Soluble_ligand-bd"/>
</dbReference>
<keyword evidence="2 8" id="KW-0004">4Fe-4S</keyword>
<feature type="binding site" evidence="8">
    <location>
        <position position="408"/>
    </location>
    <ligand>
        <name>[4Fe-4S] cluster</name>
        <dbReference type="ChEBI" id="CHEBI:49883"/>
        <label>2</label>
    </ligand>
</feature>
<dbReference type="GO" id="GO:0046872">
    <property type="term" value="F:metal ion binding"/>
    <property type="evidence" value="ECO:0007669"/>
    <property type="project" value="UniProtKB-KW"/>
</dbReference>
<keyword evidence="11" id="KW-1185">Reference proteome</keyword>
<evidence type="ECO:0000256" key="3">
    <source>
        <dbReference type="ARBA" id="ARBA00022723"/>
    </source>
</evidence>
<feature type="binding site" evidence="8">
    <location>
        <position position="376"/>
    </location>
    <ligand>
        <name>[4Fe-4S] cluster</name>
        <dbReference type="ChEBI" id="CHEBI:49883"/>
        <label>2</label>
    </ligand>
</feature>
<evidence type="ECO:0000313" key="10">
    <source>
        <dbReference type="EMBL" id="CRL36082.1"/>
    </source>
</evidence>
<dbReference type="InterPro" id="IPR010208">
    <property type="entry name" value="Ion_transpt_RnfC/RsxC"/>
</dbReference>
<dbReference type="InterPro" id="IPR017896">
    <property type="entry name" value="4Fe4S_Fe-S-bd"/>
</dbReference>
<keyword evidence="7 8" id="KW-0411">Iron-sulfur</keyword>
<dbReference type="PROSITE" id="PS00198">
    <property type="entry name" value="4FE4S_FER_1"/>
    <property type="match status" value="2"/>
</dbReference>
<dbReference type="SUPFAM" id="SSF142019">
    <property type="entry name" value="Nqo1 FMN-binding domain-like"/>
    <property type="match status" value="1"/>
</dbReference>
<comment type="similarity">
    <text evidence="8">Belongs to the 4Fe4S bacterial-type ferredoxin family. RnfC subfamily.</text>
</comment>
<evidence type="ECO:0000256" key="1">
    <source>
        <dbReference type="ARBA" id="ARBA00022448"/>
    </source>
</evidence>
<feature type="binding site" evidence="8">
    <location>
        <position position="415"/>
    </location>
    <ligand>
        <name>[4Fe-4S] cluster</name>
        <dbReference type="ChEBI" id="CHEBI:49883"/>
        <label>1</label>
    </ligand>
</feature>
<dbReference type="GO" id="GO:0022900">
    <property type="term" value="P:electron transport chain"/>
    <property type="evidence" value="ECO:0007669"/>
    <property type="project" value="UniProtKB-UniRule"/>
</dbReference>
<reference evidence="11" key="1">
    <citation type="submission" date="2015-05" db="EMBL/GenBank/DDBJ databases">
        <authorList>
            <consortium name="Pathogen Informatics"/>
        </authorList>
    </citation>
    <scope>NUCLEOTIDE SEQUENCE [LARGE SCALE GENOMIC DNA]</scope>
    <source>
        <strain evidence="11">T1-815</strain>
    </source>
</reference>
<dbReference type="Pfam" id="PF13187">
    <property type="entry name" value="Fer4_9"/>
    <property type="match status" value="1"/>
</dbReference>
<evidence type="ECO:0000259" key="9">
    <source>
        <dbReference type="PROSITE" id="PS51379"/>
    </source>
</evidence>
<feature type="binding site" evidence="8">
    <location>
        <position position="369"/>
    </location>
    <ligand>
        <name>[4Fe-4S] cluster</name>
        <dbReference type="ChEBI" id="CHEBI:49883"/>
        <label>1</label>
    </ligand>
</feature>
<feature type="binding site" evidence="8">
    <location>
        <position position="405"/>
    </location>
    <ligand>
        <name>[4Fe-4S] cluster</name>
        <dbReference type="ChEBI" id="CHEBI:49883"/>
        <label>2</label>
    </ligand>
</feature>
<organism evidence="10 11">
    <name type="scientific">Agathobacter rectalis</name>
    <dbReference type="NCBI Taxonomy" id="39491"/>
    <lineage>
        <taxon>Bacteria</taxon>
        <taxon>Bacillati</taxon>
        <taxon>Bacillota</taxon>
        <taxon>Clostridia</taxon>
        <taxon>Lachnospirales</taxon>
        <taxon>Lachnospiraceae</taxon>
        <taxon>Agathobacter</taxon>
    </lineage>
</organism>
<accession>A0A0M6WHN6</accession>
<dbReference type="SUPFAM" id="SSF46548">
    <property type="entry name" value="alpha-helical ferredoxin"/>
    <property type="match status" value="1"/>
</dbReference>
<keyword evidence="8" id="KW-1003">Cell membrane</keyword>
<dbReference type="InterPro" id="IPR017900">
    <property type="entry name" value="4Fe4S_Fe_S_CS"/>
</dbReference>
<keyword evidence="1 8" id="KW-0813">Transport</keyword>
<dbReference type="InterPro" id="IPR026902">
    <property type="entry name" value="RnfC_N"/>
</dbReference>
<comment type="cofactor">
    <cofactor evidence="8">
        <name>[4Fe-4S] cluster</name>
        <dbReference type="ChEBI" id="CHEBI:49883"/>
    </cofactor>
    <text evidence="8">Binds 2 [4Fe-4S] clusters per subunit.</text>
</comment>
<comment type="function">
    <text evidence="8">Part of a membrane-bound complex that couples electron transfer with translocation of ions across the membrane.</text>
</comment>
<feature type="domain" description="4Fe-4S ferredoxin-type" evidence="9">
    <location>
        <begin position="396"/>
        <end position="427"/>
    </location>
</feature>
<dbReference type="PROSITE" id="PS51379">
    <property type="entry name" value="4FE4S_FER_2"/>
    <property type="match status" value="2"/>
</dbReference>
<keyword evidence="5 8" id="KW-0249">Electron transport</keyword>
<dbReference type="Proteomes" id="UP000049472">
    <property type="component" value="Unassembled WGS sequence"/>
</dbReference>
<dbReference type="GO" id="GO:0051539">
    <property type="term" value="F:4 iron, 4 sulfur cluster binding"/>
    <property type="evidence" value="ECO:0007669"/>
    <property type="project" value="UniProtKB-KW"/>
</dbReference>
<name>A0A0M6WHN6_9FIRM</name>
<dbReference type="EC" id="7.-.-.-" evidence="8"/>
<dbReference type="Pfam" id="PF13375">
    <property type="entry name" value="RnfC_N"/>
    <property type="match status" value="1"/>
</dbReference>
<comment type="subcellular location">
    <subcellularLocation>
        <location evidence="8">Cell membrane</location>
        <topology evidence="8">Peripheral membrane protein</topology>
    </subcellularLocation>
</comment>
<evidence type="ECO:0000256" key="8">
    <source>
        <dbReference type="HAMAP-Rule" id="MF_00461"/>
    </source>
</evidence>
<keyword evidence="4 8" id="KW-0677">Repeat</keyword>
<evidence type="ECO:0000256" key="5">
    <source>
        <dbReference type="ARBA" id="ARBA00022982"/>
    </source>
</evidence>
<evidence type="ECO:0000256" key="4">
    <source>
        <dbReference type="ARBA" id="ARBA00022737"/>
    </source>
</evidence>
<evidence type="ECO:0000256" key="7">
    <source>
        <dbReference type="ARBA" id="ARBA00023014"/>
    </source>
</evidence>
<proteinExistence type="inferred from homology"/>
<dbReference type="InterPro" id="IPR011538">
    <property type="entry name" value="Nuo51_FMN-bd"/>
</dbReference>
<dbReference type="Gene3D" id="3.30.70.20">
    <property type="match status" value="1"/>
</dbReference>
<dbReference type="EMBL" id="CVRQ01000016">
    <property type="protein sequence ID" value="CRL36082.1"/>
    <property type="molecule type" value="Genomic_DNA"/>
</dbReference>
<feature type="binding site" evidence="8">
    <location>
        <position position="411"/>
    </location>
    <ligand>
        <name>[4Fe-4S] cluster</name>
        <dbReference type="ChEBI" id="CHEBI:49883"/>
        <label>2</label>
    </ligand>
</feature>
<dbReference type="HAMAP" id="MF_00461">
    <property type="entry name" value="RsxC_RnfC"/>
    <property type="match status" value="1"/>
</dbReference>
<evidence type="ECO:0000256" key="2">
    <source>
        <dbReference type="ARBA" id="ARBA00022485"/>
    </source>
</evidence>
<dbReference type="Gene3D" id="3.40.50.11540">
    <property type="entry name" value="NADH-ubiquinone oxidoreductase 51kDa subunit"/>
    <property type="match status" value="1"/>
</dbReference>
<protein>
    <recommendedName>
        <fullName evidence="8">Ion-translocating oxidoreductase complex subunit C</fullName>
        <ecNumber evidence="8">7.-.-.-</ecNumber>
    </recommendedName>
    <alternativeName>
        <fullName evidence="8">Rnf electron transport complex subunit C</fullName>
    </alternativeName>
</protein>
<evidence type="ECO:0000256" key="6">
    <source>
        <dbReference type="ARBA" id="ARBA00023004"/>
    </source>
</evidence>
<feature type="binding site" evidence="8">
    <location>
        <position position="372"/>
    </location>
    <ligand>
        <name>[4Fe-4S] cluster</name>
        <dbReference type="ChEBI" id="CHEBI:49883"/>
        <label>1</label>
    </ligand>
</feature>
<comment type="subunit">
    <text evidence="8">The complex is composed of six subunits: RnfA, RnfB, RnfC, RnfD, RnfE and RnfG.</text>
</comment>
<dbReference type="Pfam" id="PF01512">
    <property type="entry name" value="Complex1_51K"/>
    <property type="match status" value="1"/>
</dbReference>
<dbReference type="NCBIfam" id="NF003454">
    <property type="entry name" value="PRK05035.1"/>
    <property type="match status" value="1"/>
</dbReference>
<dbReference type="PANTHER" id="PTHR43034">
    <property type="entry name" value="ION-TRANSLOCATING OXIDOREDUCTASE COMPLEX SUBUNIT C"/>
    <property type="match status" value="1"/>
</dbReference>
<dbReference type="NCBIfam" id="TIGR01945">
    <property type="entry name" value="rnfC"/>
    <property type="match status" value="1"/>
</dbReference>
<feature type="domain" description="4Fe-4S ferredoxin-type" evidence="9">
    <location>
        <begin position="357"/>
        <end position="386"/>
    </location>
</feature>
<keyword evidence="3 8" id="KW-0479">Metal-binding</keyword>
<dbReference type="GO" id="GO:0005886">
    <property type="term" value="C:plasma membrane"/>
    <property type="evidence" value="ECO:0007669"/>
    <property type="project" value="UniProtKB-SubCell"/>
</dbReference>
<dbReference type="GO" id="GO:0009055">
    <property type="term" value="F:electron transfer activity"/>
    <property type="evidence" value="ECO:0007669"/>
    <property type="project" value="InterPro"/>
</dbReference>
<keyword evidence="6 8" id="KW-0408">Iron</keyword>
<dbReference type="Pfam" id="PF10531">
    <property type="entry name" value="SLBB"/>
    <property type="match status" value="1"/>
</dbReference>
<keyword evidence="8" id="KW-0472">Membrane</keyword>
<evidence type="ECO:0000313" key="11">
    <source>
        <dbReference type="Proteomes" id="UP000049472"/>
    </source>
</evidence>
<gene>
    <name evidence="8" type="primary">rnfC</name>
    <name evidence="10" type="ORF">T1815_12441</name>
</gene>
<keyword evidence="8" id="KW-1278">Translocase</keyword>
<dbReference type="InterPro" id="IPR037225">
    <property type="entry name" value="Nuo51_FMN-bd_sf"/>
</dbReference>